<protein>
    <recommendedName>
        <fullName evidence="3">DNA-directed RNA polymerase subunit alpha</fullName>
        <ecNumber evidence="2">2.7.7.6</ecNumber>
    </recommendedName>
    <alternativeName>
        <fullName evidence="9">RNA polymerase subunit alpha</fullName>
    </alternativeName>
    <alternativeName>
        <fullName evidence="8">Transcriptase subunit alpha</fullName>
    </alternativeName>
</protein>
<evidence type="ECO:0000259" key="12">
    <source>
        <dbReference type="SMART" id="SM00662"/>
    </source>
</evidence>
<dbReference type="Proteomes" id="UP000034137">
    <property type="component" value="Unassembled WGS sequence"/>
</dbReference>
<evidence type="ECO:0000256" key="5">
    <source>
        <dbReference type="ARBA" id="ARBA00022679"/>
    </source>
</evidence>
<dbReference type="CDD" id="cd06928">
    <property type="entry name" value="RNAP_alpha_NTD"/>
    <property type="match status" value="1"/>
</dbReference>
<accession>A0A0G0Q4U7</accession>
<feature type="region of interest" description="Disordered" evidence="11">
    <location>
        <begin position="248"/>
        <end position="273"/>
    </location>
</feature>
<dbReference type="GO" id="GO:0005737">
    <property type="term" value="C:cytoplasm"/>
    <property type="evidence" value="ECO:0007669"/>
    <property type="project" value="UniProtKB-ARBA"/>
</dbReference>
<dbReference type="Gene3D" id="3.30.1360.10">
    <property type="entry name" value="RNA polymerase, RBP11-like subunit"/>
    <property type="match status" value="1"/>
</dbReference>
<evidence type="ECO:0000256" key="10">
    <source>
        <dbReference type="ARBA" id="ARBA00048552"/>
    </source>
</evidence>
<dbReference type="Pfam" id="PF01193">
    <property type="entry name" value="RNA_pol_L"/>
    <property type="match status" value="1"/>
</dbReference>
<dbReference type="SUPFAM" id="SSF56553">
    <property type="entry name" value="Insert subdomain of RNA polymerase alpha subunit"/>
    <property type="match status" value="1"/>
</dbReference>
<evidence type="ECO:0000256" key="7">
    <source>
        <dbReference type="ARBA" id="ARBA00023163"/>
    </source>
</evidence>
<dbReference type="SUPFAM" id="SSF55257">
    <property type="entry name" value="RBP11-like subunits of RNA polymerase"/>
    <property type="match status" value="1"/>
</dbReference>
<evidence type="ECO:0000313" key="13">
    <source>
        <dbReference type="EMBL" id="KKR32401.1"/>
    </source>
</evidence>
<keyword evidence="5" id="KW-0808">Transferase</keyword>
<dbReference type="AlphaFoldDB" id="A0A0G0Q4U7"/>
<dbReference type="InterPro" id="IPR011262">
    <property type="entry name" value="DNA-dir_RNA_pol_insert"/>
</dbReference>
<evidence type="ECO:0000256" key="3">
    <source>
        <dbReference type="ARBA" id="ARBA00015972"/>
    </source>
</evidence>
<organism evidence="13 14">
    <name type="scientific">Candidatus Falkowbacteria bacterium GW2011_GWF2_39_8</name>
    <dbReference type="NCBI Taxonomy" id="1618642"/>
    <lineage>
        <taxon>Bacteria</taxon>
        <taxon>Candidatus Falkowiibacteriota</taxon>
    </lineage>
</organism>
<dbReference type="EMBL" id="LBXO01000035">
    <property type="protein sequence ID" value="KKR32401.1"/>
    <property type="molecule type" value="Genomic_DNA"/>
</dbReference>
<dbReference type="InterPro" id="IPR036603">
    <property type="entry name" value="RBP11-like"/>
</dbReference>
<gene>
    <name evidence="13" type="ORF">UT64_C0035G0010</name>
</gene>
<sequence>MEKIALPQKIKFEKGELPHQEIVTIEPCYPGYGITLGNSLRRVLISSLPGAAVIGVKIKGADHEFMTMPHIKEDVLEIIMNLKKLRLKVFSAEVVKLELDVHGEKNVTAGDIEKNSEVEVVNPELSLANITDMAGNLKMEIFVARGRGYETVEGREKIKHEIGYIEIDSAYSPIMAVGVHVENARVGKMTNWDKLILDITTDGTIKVEDAFNDSVKILIEQFSSLTGEKPVVAAEVKAEEPEVKSVINDMIGGEEEVEAEDDSKKRRGRPKKS</sequence>
<reference evidence="13 14" key="1">
    <citation type="journal article" date="2015" name="Nature">
        <title>rRNA introns, odd ribosomes, and small enigmatic genomes across a large radiation of phyla.</title>
        <authorList>
            <person name="Brown C.T."/>
            <person name="Hug L.A."/>
            <person name="Thomas B.C."/>
            <person name="Sharon I."/>
            <person name="Castelle C.J."/>
            <person name="Singh A."/>
            <person name="Wilkins M.J."/>
            <person name="Williams K.H."/>
            <person name="Banfield J.F."/>
        </authorList>
    </citation>
    <scope>NUCLEOTIDE SEQUENCE [LARGE SCALE GENOMIC DNA]</scope>
</reference>
<evidence type="ECO:0000256" key="11">
    <source>
        <dbReference type="SAM" id="MobiDB-lite"/>
    </source>
</evidence>
<dbReference type="InterPro" id="IPR011773">
    <property type="entry name" value="DNA-dir_RpoA"/>
</dbReference>
<name>A0A0G0Q4U7_9BACT</name>
<feature type="compositionally biased region" description="Acidic residues" evidence="11">
    <location>
        <begin position="252"/>
        <end position="261"/>
    </location>
</feature>
<evidence type="ECO:0000256" key="9">
    <source>
        <dbReference type="ARBA" id="ARBA00033070"/>
    </source>
</evidence>
<dbReference type="GO" id="GO:0006351">
    <property type="term" value="P:DNA-templated transcription"/>
    <property type="evidence" value="ECO:0007669"/>
    <property type="project" value="InterPro"/>
</dbReference>
<dbReference type="EC" id="2.7.7.6" evidence="2"/>
<dbReference type="Gene3D" id="2.170.120.12">
    <property type="entry name" value="DNA-directed RNA polymerase, insert domain"/>
    <property type="match status" value="1"/>
</dbReference>
<dbReference type="SMART" id="SM00662">
    <property type="entry name" value="RPOLD"/>
    <property type="match status" value="1"/>
</dbReference>
<keyword evidence="7" id="KW-0804">Transcription</keyword>
<keyword evidence="6" id="KW-0548">Nucleotidyltransferase</keyword>
<comment type="caution">
    <text evidence="13">The sequence shown here is derived from an EMBL/GenBank/DDBJ whole genome shotgun (WGS) entry which is preliminary data.</text>
</comment>
<dbReference type="FunFam" id="2.170.120.12:FF:000001">
    <property type="entry name" value="DNA-directed RNA polymerase subunit alpha"/>
    <property type="match status" value="1"/>
</dbReference>
<dbReference type="Pfam" id="PF01000">
    <property type="entry name" value="RNA_pol_A_bac"/>
    <property type="match status" value="1"/>
</dbReference>
<evidence type="ECO:0000256" key="6">
    <source>
        <dbReference type="ARBA" id="ARBA00022695"/>
    </source>
</evidence>
<dbReference type="PATRIC" id="fig|1618642.3.peg.677"/>
<evidence type="ECO:0000256" key="2">
    <source>
        <dbReference type="ARBA" id="ARBA00012418"/>
    </source>
</evidence>
<dbReference type="GO" id="GO:0046983">
    <property type="term" value="F:protein dimerization activity"/>
    <property type="evidence" value="ECO:0007669"/>
    <property type="project" value="InterPro"/>
</dbReference>
<evidence type="ECO:0000256" key="4">
    <source>
        <dbReference type="ARBA" id="ARBA00022478"/>
    </source>
</evidence>
<comment type="similarity">
    <text evidence="1">Belongs to the RNA polymerase alpha chain family.</text>
</comment>
<dbReference type="InterPro" id="IPR011263">
    <property type="entry name" value="DNA-dir_RNA_pol_RpoA/D/Rpb3"/>
</dbReference>
<dbReference type="NCBIfam" id="TIGR02027">
    <property type="entry name" value="rpoA"/>
    <property type="match status" value="1"/>
</dbReference>
<evidence type="ECO:0000256" key="1">
    <source>
        <dbReference type="ARBA" id="ARBA00007123"/>
    </source>
</evidence>
<comment type="catalytic activity">
    <reaction evidence="10">
        <text>RNA(n) + a ribonucleoside 5'-triphosphate = RNA(n+1) + diphosphate</text>
        <dbReference type="Rhea" id="RHEA:21248"/>
        <dbReference type="Rhea" id="RHEA-COMP:14527"/>
        <dbReference type="Rhea" id="RHEA-COMP:17342"/>
        <dbReference type="ChEBI" id="CHEBI:33019"/>
        <dbReference type="ChEBI" id="CHEBI:61557"/>
        <dbReference type="ChEBI" id="CHEBI:140395"/>
        <dbReference type="EC" id="2.7.7.6"/>
    </reaction>
</comment>
<dbReference type="InterPro" id="IPR036643">
    <property type="entry name" value="RNApol_insert_sf"/>
</dbReference>
<dbReference type="GO" id="GO:0000428">
    <property type="term" value="C:DNA-directed RNA polymerase complex"/>
    <property type="evidence" value="ECO:0007669"/>
    <property type="project" value="UniProtKB-KW"/>
</dbReference>
<evidence type="ECO:0000313" key="14">
    <source>
        <dbReference type="Proteomes" id="UP000034137"/>
    </source>
</evidence>
<evidence type="ECO:0000256" key="8">
    <source>
        <dbReference type="ARBA" id="ARBA00032524"/>
    </source>
</evidence>
<dbReference type="GO" id="GO:0003677">
    <property type="term" value="F:DNA binding"/>
    <property type="evidence" value="ECO:0007669"/>
    <property type="project" value="InterPro"/>
</dbReference>
<proteinExistence type="inferred from homology"/>
<feature type="domain" description="DNA-directed RNA polymerase RpoA/D/Rpb3-type" evidence="12">
    <location>
        <begin position="20"/>
        <end position="228"/>
    </location>
</feature>
<dbReference type="GO" id="GO:0003899">
    <property type="term" value="F:DNA-directed RNA polymerase activity"/>
    <property type="evidence" value="ECO:0007669"/>
    <property type="project" value="UniProtKB-EC"/>
</dbReference>
<keyword evidence="4 13" id="KW-0240">DNA-directed RNA polymerase</keyword>